<dbReference type="GeneID" id="104720412"/>
<dbReference type="SUPFAM" id="SSF50630">
    <property type="entry name" value="Acid proteases"/>
    <property type="match status" value="1"/>
</dbReference>
<dbReference type="PANTHER" id="PTHR33240">
    <property type="entry name" value="OS08G0508500 PROTEIN"/>
    <property type="match status" value="1"/>
</dbReference>
<evidence type="ECO:0000313" key="1">
    <source>
        <dbReference type="Proteomes" id="UP000694864"/>
    </source>
</evidence>
<dbReference type="CDD" id="cd00303">
    <property type="entry name" value="retropepsin_like"/>
    <property type="match status" value="1"/>
</dbReference>
<dbReference type="RefSeq" id="XP_010436618.1">
    <property type="nucleotide sequence ID" value="XM_010438316.1"/>
</dbReference>
<dbReference type="InterPro" id="IPR021109">
    <property type="entry name" value="Peptidase_aspartic_dom_sf"/>
</dbReference>
<sequence length="178" mass="19763">MAEDAKGIQHPHSDPLVIEVTMGKFDVERVLVDTRSTVNVLFWQTLEKMGITSKQVKPETRTLAGYDGIAKMLMGNVTLQMRARGVTRKTKFVVVDTPSIYNAIMGSPWIYAMQAVPSTYHLCLKFPSSTGICTLYGDQRMARSCKGKTRTHSNYRAGTIPSVPISRSETFSSLRNVG</sequence>
<gene>
    <name evidence="2" type="primary">LOC104720412</name>
</gene>
<reference evidence="1" key="1">
    <citation type="journal article" date="2014" name="Nat. Commun.">
        <title>The emerging biofuel crop Camelina sativa retains a highly undifferentiated hexaploid genome structure.</title>
        <authorList>
            <person name="Kagale S."/>
            <person name="Koh C."/>
            <person name="Nixon J."/>
            <person name="Bollina V."/>
            <person name="Clarke W.E."/>
            <person name="Tuteja R."/>
            <person name="Spillane C."/>
            <person name="Robinson S.J."/>
            <person name="Links M.G."/>
            <person name="Clarke C."/>
            <person name="Higgins E.E."/>
            <person name="Huebert T."/>
            <person name="Sharpe A.G."/>
            <person name="Parkin I.A."/>
        </authorList>
    </citation>
    <scope>NUCLEOTIDE SEQUENCE [LARGE SCALE GENOMIC DNA]</scope>
    <source>
        <strain evidence="1">cv. DH55</strain>
    </source>
</reference>
<keyword evidence="1" id="KW-1185">Reference proteome</keyword>
<organism evidence="1 2">
    <name type="scientific">Camelina sativa</name>
    <name type="common">False flax</name>
    <name type="synonym">Myagrum sativum</name>
    <dbReference type="NCBI Taxonomy" id="90675"/>
    <lineage>
        <taxon>Eukaryota</taxon>
        <taxon>Viridiplantae</taxon>
        <taxon>Streptophyta</taxon>
        <taxon>Embryophyta</taxon>
        <taxon>Tracheophyta</taxon>
        <taxon>Spermatophyta</taxon>
        <taxon>Magnoliopsida</taxon>
        <taxon>eudicotyledons</taxon>
        <taxon>Gunneridae</taxon>
        <taxon>Pentapetalae</taxon>
        <taxon>rosids</taxon>
        <taxon>malvids</taxon>
        <taxon>Brassicales</taxon>
        <taxon>Brassicaceae</taxon>
        <taxon>Camelineae</taxon>
        <taxon>Camelina</taxon>
    </lineage>
</organism>
<reference evidence="2" key="2">
    <citation type="submission" date="2025-08" db="UniProtKB">
        <authorList>
            <consortium name="RefSeq"/>
        </authorList>
    </citation>
    <scope>IDENTIFICATION</scope>
    <source>
        <tissue evidence="2">Leaf</tissue>
    </source>
</reference>
<evidence type="ECO:0000313" key="2">
    <source>
        <dbReference type="RefSeq" id="XP_010436618.1"/>
    </source>
</evidence>
<dbReference type="Proteomes" id="UP000694864">
    <property type="component" value="Chromosome 10"/>
</dbReference>
<dbReference type="PANTHER" id="PTHR33240:SF8">
    <property type="entry name" value="OS03G0439900 PROTEIN"/>
    <property type="match status" value="1"/>
</dbReference>
<protein>
    <submittedName>
        <fullName evidence="2">Uncharacterized protein LOC104720412</fullName>
    </submittedName>
</protein>
<proteinExistence type="predicted"/>
<accession>A0ABM0U6F9</accession>
<dbReference type="Gene3D" id="2.40.70.10">
    <property type="entry name" value="Acid Proteases"/>
    <property type="match status" value="1"/>
</dbReference>
<name>A0ABM0U6F9_CAMSA</name>